<dbReference type="Proteomes" id="UP001501251">
    <property type="component" value="Unassembled WGS sequence"/>
</dbReference>
<proteinExistence type="predicted"/>
<reference evidence="2" key="1">
    <citation type="journal article" date="2019" name="Int. J. Syst. Evol. Microbiol.">
        <title>The Global Catalogue of Microorganisms (GCM) 10K type strain sequencing project: providing services to taxonomists for standard genome sequencing and annotation.</title>
        <authorList>
            <consortium name="The Broad Institute Genomics Platform"/>
            <consortium name="The Broad Institute Genome Sequencing Center for Infectious Disease"/>
            <person name="Wu L."/>
            <person name="Ma J."/>
        </authorList>
    </citation>
    <scope>NUCLEOTIDE SEQUENCE [LARGE SCALE GENOMIC DNA]</scope>
    <source>
        <strain evidence="2">JCM 17388</strain>
    </source>
</reference>
<name>A0ABP8AEE5_9ACTN</name>
<keyword evidence="2" id="KW-1185">Reference proteome</keyword>
<organism evidence="1 2">
    <name type="scientific">Streptosporangium oxazolinicum</name>
    <dbReference type="NCBI Taxonomy" id="909287"/>
    <lineage>
        <taxon>Bacteria</taxon>
        <taxon>Bacillati</taxon>
        <taxon>Actinomycetota</taxon>
        <taxon>Actinomycetes</taxon>
        <taxon>Streptosporangiales</taxon>
        <taxon>Streptosporangiaceae</taxon>
        <taxon>Streptosporangium</taxon>
    </lineage>
</organism>
<gene>
    <name evidence="1" type="ORF">GCM10022252_08360</name>
</gene>
<comment type="caution">
    <text evidence="1">The sequence shown here is derived from an EMBL/GenBank/DDBJ whole genome shotgun (WGS) entry which is preliminary data.</text>
</comment>
<protein>
    <submittedName>
        <fullName evidence="1">Uncharacterized protein</fullName>
    </submittedName>
</protein>
<evidence type="ECO:0000313" key="1">
    <source>
        <dbReference type="EMBL" id="GAA4182439.1"/>
    </source>
</evidence>
<dbReference type="EMBL" id="BAABAQ010000001">
    <property type="protein sequence ID" value="GAA4182439.1"/>
    <property type="molecule type" value="Genomic_DNA"/>
</dbReference>
<evidence type="ECO:0000313" key="2">
    <source>
        <dbReference type="Proteomes" id="UP001501251"/>
    </source>
</evidence>
<accession>A0ABP8AEE5</accession>
<sequence>MSEPTIRAMEPATVAVDAGGSTEVAALSSSIGGGVMSGDEIPAIGRQKAITPVRAARRLREELAALNIASDVHDGYGLALVSVWFGLVVWTDGQVFRWWAGQEMGRARLRRYAFCPAGDPVMAARRVADRCVELRERGPVPVPGPNGCAPQ</sequence>